<dbReference type="GO" id="GO:0030246">
    <property type="term" value="F:carbohydrate binding"/>
    <property type="evidence" value="ECO:0000318"/>
    <property type="project" value="GO_Central"/>
</dbReference>
<dbReference type="Gene3D" id="2.60.120.200">
    <property type="match status" value="1"/>
</dbReference>
<sequence>MANRPPNPAANAKVEMTTLSSGASYPTFLEPLTKNETALLDMYATIKSYEKEAARIKAEEAKRRLEEADERYQAKVRERERAEGRGGSDDEEEGALDVGRTKASARGDDAMQQPHDNEDDSEHVDSDEDEETKRRRKKRAQEISQLRKDVTEAREARNQKEAERQVEKQKAEAKRRELMGEVQAKQKEAEKESKKRHRESDEEEDHDDIEEDTTTLPAASVLTGPTIKKKRVENSSWDESKPKPSLIANISGDTTPLHDFSKKLKMGKASLDGTVLFPPEANPSPWQPPNRPVDFIDGSLELELSDFDPSKLGDSYSSGNNTLAIKFNAPEESSRFSINIAGPNNDNYNNILFHFNPRHFQKGGQLVINDRKESMWGNDISVPLSTLPLMFGTHACTLVVQMNEDGFDVFVEGVHCCRLEYRTELPRGKGSLFLQCPSSDDYGNPEDWSVYRVWWGRKESMARDLNGVAGVNLYSAVHPKKLFVSNLPKLHTDPEVDLRRAELERAFRKYGGPQGAVSVLVPKNSTFAFVEVASEQQADLALLEMANKYRVNKARRTKHEALMEERAAKEALEKGTKKETVDWD</sequence>
<dbReference type="AlphaFoldDB" id="B8LBZ9"/>
<evidence type="ECO:0000256" key="1">
    <source>
        <dbReference type="PROSITE-ProRule" id="PRU00176"/>
    </source>
</evidence>
<dbReference type="InterPro" id="IPR035979">
    <property type="entry name" value="RBD_domain_sf"/>
</dbReference>
<dbReference type="EMBL" id="DS999415">
    <property type="protein sequence ID" value="EED87133.1"/>
    <property type="molecule type" value="Genomic_DNA"/>
</dbReference>
<reference evidence="5 6" key="2">
    <citation type="journal article" date="2008" name="Nature">
        <title>The Phaeodactylum genome reveals the evolutionary history of diatom genomes.</title>
        <authorList>
            <person name="Bowler C."/>
            <person name="Allen A.E."/>
            <person name="Badger J.H."/>
            <person name="Grimwood J."/>
            <person name="Jabbari K."/>
            <person name="Kuo A."/>
            <person name="Maheswari U."/>
            <person name="Martens C."/>
            <person name="Maumus F."/>
            <person name="Otillar R.P."/>
            <person name="Rayko E."/>
            <person name="Salamov A."/>
            <person name="Vandepoele K."/>
            <person name="Beszteri B."/>
            <person name="Gruber A."/>
            <person name="Heijde M."/>
            <person name="Katinka M."/>
            <person name="Mock T."/>
            <person name="Valentin K."/>
            <person name="Verret F."/>
            <person name="Berges J.A."/>
            <person name="Brownlee C."/>
            <person name="Cadoret J.P."/>
            <person name="Chiovitti A."/>
            <person name="Choi C.J."/>
            <person name="Coesel S."/>
            <person name="De Martino A."/>
            <person name="Detter J.C."/>
            <person name="Durkin C."/>
            <person name="Falciatore A."/>
            <person name="Fournet J."/>
            <person name="Haruta M."/>
            <person name="Huysman M.J."/>
            <person name="Jenkins B.D."/>
            <person name="Jiroutova K."/>
            <person name="Jorgensen R.E."/>
            <person name="Joubert Y."/>
            <person name="Kaplan A."/>
            <person name="Kroger N."/>
            <person name="Kroth P.G."/>
            <person name="La Roche J."/>
            <person name="Lindquist E."/>
            <person name="Lommer M."/>
            <person name="Martin-Jezequel V."/>
            <person name="Lopez P.J."/>
            <person name="Lucas S."/>
            <person name="Mangogna M."/>
            <person name="McGinnis K."/>
            <person name="Medlin L.K."/>
            <person name="Montsant A."/>
            <person name="Oudot-Le Secq M.P."/>
            <person name="Napoli C."/>
            <person name="Obornik M."/>
            <person name="Parker M.S."/>
            <person name="Petit J.L."/>
            <person name="Porcel B.M."/>
            <person name="Poulsen N."/>
            <person name="Robison M."/>
            <person name="Rychlewski L."/>
            <person name="Rynearson T.A."/>
            <person name="Schmutz J."/>
            <person name="Shapiro H."/>
            <person name="Siaut M."/>
            <person name="Stanley M."/>
            <person name="Sussman M.R."/>
            <person name="Taylor A.R."/>
            <person name="Vardi A."/>
            <person name="von Dassow P."/>
            <person name="Vyverman W."/>
            <person name="Willis A."/>
            <person name="Wyrwicz L.S."/>
            <person name="Rokhsar D.S."/>
            <person name="Weissenbach J."/>
            <person name="Armbrust E.V."/>
            <person name="Green B.R."/>
            <person name="Van de Peer Y."/>
            <person name="Grigoriev I.V."/>
        </authorList>
    </citation>
    <scope>NUCLEOTIDE SEQUENCE [LARGE SCALE GENOMIC DNA]</scope>
    <source>
        <strain evidence="5 6">CCMP1335</strain>
    </source>
</reference>
<dbReference type="PANTHER" id="PTHR11346:SF147">
    <property type="entry name" value="GALECTIN"/>
    <property type="match status" value="1"/>
</dbReference>
<protein>
    <recommendedName>
        <fullName evidence="7">Galectin</fullName>
    </recommendedName>
</protein>
<dbReference type="CDD" id="cd00590">
    <property type="entry name" value="RRM_SF"/>
    <property type="match status" value="1"/>
</dbReference>
<feature type="compositionally biased region" description="Acidic residues" evidence="2">
    <location>
        <begin position="201"/>
        <end position="213"/>
    </location>
</feature>
<evidence type="ECO:0000313" key="6">
    <source>
        <dbReference type="Proteomes" id="UP000001449"/>
    </source>
</evidence>
<proteinExistence type="predicted"/>
<dbReference type="Gene3D" id="3.30.70.330">
    <property type="match status" value="1"/>
</dbReference>
<name>B8LBZ9_THAPS</name>
<feature type="compositionally biased region" description="Basic and acidic residues" evidence="2">
    <location>
        <begin position="145"/>
        <end position="193"/>
    </location>
</feature>
<keyword evidence="6" id="KW-1185">Reference proteome</keyword>
<evidence type="ECO:0008006" key="7">
    <source>
        <dbReference type="Google" id="ProtNLM"/>
    </source>
</evidence>
<dbReference type="RefSeq" id="XP_002296437.1">
    <property type="nucleotide sequence ID" value="XM_002296401.1"/>
</dbReference>
<keyword evidence="1" id="KW-0694">RNA-binding</keyword>
<gene>
    <name evidence="5" type="ORF">THAPSDRAFT_8768</name>
</gene>
<dbReference type="PANTHER" id="PTHR11346">
    <property type="entry name" value="GALECTIN"/>
    <property type="match status" value="1"/>
</dbReference>
<dbReference type="HOGENOM" id="CLU_467367_0_0_1"/>
<dbReference type="GO" id="GO:0003723">
    <property type="term" value="F:RNA binding"/>
    <property type="evidence" value="ECO:0007669"/>
    <property type="project" value="UniProtKB-UniRule"/>
</dbReference>
<dbReference type="OMA" id="HCARLEH"/>
<evidence type="ECO:0000259" key="4">
    <source>
        <dbReference type="PROSITE" id="PS51304"/>
    </source>
</evidence>
<feature type="region of interest" description="Disordered" evidence="2">
    <location>
        <begin position="57"/>
        <end position="252"/>
    </location>
</feature>
<dbReference type="Pfam" id="PF00337">
    <property type="entry name" value="Gal-bind_lectin"/>
    <property type="match status" value="1"/>
</dbReference>
<evidence type="ECO:0000313" key="5">
    <source>
        <dbReference type="EMBL" id="EED87133.1"/>
    </source>
</evidence>
<reference evidence="5 6" key="1">
    <citation type="journal article" date="2004" name="Science">
        <title>The genome of the diatom Thalassiosira pseudonana: ecology, evolution, and metabolism.</title>
        <authorList>
            <person name="Armbrust E.V."/>
            <person name="Berges J.A."/>
            <person name="Bowler C."/>
            <person name="Green B.R."/>
            <person name="Martinez D."/>
            <person name="Putnam N.H."/>
            <person name="Zhou S."/>
            <person name="Allen A.E."/>
            <person name="Apt K.E."/>
            <person name="Bechner M."/>
            <person name="Brzezinski M.A."/>
            <person name="Chaal B.K."/>
            <person name="Chiovitti A."/>
            <person name="Davis A.K."/>
            <person name="Demarest M.S."/>
            <person name="Detter J.C."/>
            <person name="Glavina T."/>
            <person name="Goodstein D."/>
            <person name="Hadi M.Z."/>
            <person name="Hellsten U."/>
            <person name="Hildebrand M."/>
            <person name="Jenkins B.D."/>
            <person name="Jurka J."/>
            <person name="Kapitonov V.V."/>
            <person name="Kroger N."/>
            <person name="Lau W.W."/>
            <person name="Lane T.W."/>
            <person name="Larimer F.W."/>
            <person name="Lippmeier J.C."/>
            <person name="Lucas S."/>
            <person name="Medina M."/>
            <person name="Montsant A."/>
            <person name="Obornik M."/>
            <person name="Parker M.S."/>
            <person name="Palenik B."/>
            <person name="Pazour G.J."/>
            <person name="Richardson P.M."/>
            <person name="Rynearson T.A."/>
            <person name="Saito M.A."/>
            <person name="Schwartz D.C."/>
            <person name="Thamatrakoln K."/>
            <person name="Valentin K."/>
            <person name="Vardi A."/>
            <person name="Wilkerson F.P."/>
            <person name="Rokhsar D.S."/>
        </authorList>
    </citation>
    <scope>NUCLEOTIDE SEQUENCE [LARGE SCALE GENOMIC DNA]</scope>
    <source>
        <strain evidence="5 6">CCMP1335</strain>
    </source>
</reference>
<dbReference type="InterPro" id="IPR013320">
    <property type="entry name" value="ConA-like_dom_sf"/>
</dbReference>
<dbReference type="SMART" id="SM00360">
    <property type="entry name" value="RRM"/>
    <property type="match status" value="1"/>
</dbReference>
<dbReference type="eggNOG" id="ENOG502QU4C">
    <property type="taxonomic scope" value="Eukaryota"/>
</dbReference>
<accession>B8LBZ9</accession>
<evidence type="ECO:0000256" key="2">
    <source>
        <dbReference type="SAM" id="MobiDB-lite"/>
    </source>
</evidence>
<dbReference type="InterPro" id="IPR001079">
    <property type="entry name" value="Galectin_CRD"/>
</dbReference>
<feature type="domain" description="RRM" evidence="3">
    <location>
        <begin position="480"/>
        <end position="556"/>
    </location>
</feature>
<dbReference type="Pfam" id="PF00076">
    <property type="entry name" value="RRM_1"/>
    <property type="match status" value="1"/>
</dbReference>
<dbReference type="PROSITE" id="PS51304">
    <property type="entry name" value="GALECTIN"/>
    <property type="match status" value="1"/>
</dbReference>
<organism evidence="5 6">
    <name type="scientific">Thalassiosira pseudonana</name>
    <name type="common">Marine diatom</name>
    <name type="synonym">Cyclotella nana</name>
    <dbReference type="NCBI Taxonomy" id="35128"/>
    <lineage>
        <taxon>Eukaryota</taxon>
        <taxon>Sar</taxon>
        <taxon>Stramenopiles</taxon>
        <taxon>Ochrophyta</taxon>
        <taxon>Bacillariophyta</taxon>
        <taxon>Coscinodiscophyceae</taxon>
        <taxon>Thalassiosirophycidae</taxon>
        <taxon>Thalassiosirales</taxon>
        <taxon>Thalassiosiraceae</taxon>
        <taxon>Thalassiosira</taxon>
    </lineage>
</organism>
<evidence type="ECO:0000259" key="3">
    <source>
        <dbReference type="PROSITE" id="PS50102"/>
    </source>
</evidence>
<dbReference type="InterPro" id="IPR044156">
    <property type="entry name" value="Galectin-like"/>
</dbReference>
<dbReference type="InParanoid" id="B8LBZ9"/>
<dbReference type="SMART" id="SM00908">
    <property type="entry name" value="Gal-bind_lectin"/>
    <property type="match status" value="1"/>
</dbReference>
<dbReference type="SUPFAM" id="SSF54928">
    <property type="entry name" value="RNA-binding domain, RBD"/>
    <property type="match status" value="1"/>
</dbReference>
<dbReference type="PaxDb" id="35128-Thaps8768"/>
<dbReference type="KEGG" id="tps:THAPSDRAFT_8768"/>
<dbReference type="InterPro" id="IPR000504">
    <property type="entry name" value="RRM_dom"/>
</dbReference>
<dbReference type="GeneID" id="7443311"/>
<feature type="compositionally biased region" description="Basic and acidic residues" evidence="2">
    <location>
        <begin position="57"/>
        <end position="88"/>
    </location>
</feature>
<dbReference type="PROSITE" id="PS50102">
    <property type="entry name" value="RRM"/>
    <property type="match status" value="1"/>
</dbReference>
<feature type="compositionally biased region" description="Acidic residues" evidence="2">
    <location>
        <begin position="117"/>
        <end position="130"/>
    </location>
</feature>
<dbReference type="InterPro" id="IPR012677">
    <property type="entry name" value="Nucleotide-bd_a/b_plait_sf"/>
</dbReference>
<dbReference type="SUPFAM" id="SSF49899">
    <property type="entry name" value="Concanavalin A-like lectins/glucanases"/>
    <property type="match status" value="1"/>
</dbReference>
<dbReference type="Proteomes" id="UP000001449">
    <property type="component" value="Chromosome 11"/>
</dbReference>
<feature type="domain" description="Galectin" evidence="4">
    <location>
        <begin position="308"/>
        <end position="456"/>
    </location>
</feature>